<dbReference type="Pfam" id="PF11745">
    <property type="entry name" value="DUF3304"/>
    <property type="match status" value="1"/>
</dbReference>
<reference evidence="3" key="1">
    <citation type="journal article" date="2019" name="Int. J. Syst. Evol. Microbiol.">
        <title>The Global Catalogue of Microorganisms (GCM) 10K type strain sequencing project: providing services to taxonomists for standard genome sequencing and annotation.</title>
        <authorList>
            <consortium name="The Broad Institute Genomics Platform"/>
            <consortium name="The Broad Institute Genome Sequencing Center for Infectious Disease"/>
            <person name="Wu L."/>
            <person name="Ma J."/>
        </authorList>
    </citation>
    <scope>NUCLEOTIDE SEQUENCE [LARGE SCALE GENOMIC DNA]</scope>
    <source>
        <strain evidence="3">KACC 12649</strain>
    </source>
</reference>
<dbReference type="EMBL" id="JBHSMU010000015">
    <property type="protein sequence ID" value="MFC5461530.1"/>
    <property type="molecule type" value="Genomic_DNA"/>
</dbReference>
<feature type="chain" id="PRO_5045102842" evidence="1">
    <location>
        <begin position="20"/>
        <end position="245"/>
    </location>
</feature>
<dbReference type="Proteomes" id="UP001596050">
    <property type="component" value="Unassembled WGS sequence"/>
</dbReference>
<dbReference type="PROSITE" id="PS51257">
    <property type="entry name" value="PROKAR_LIPOPROTEIN"/>
    <property type="match status" value="1"/>
</dbReference>
<keyword evidence="3" id="KW-1185">Reference proteome</keyword>
<evidence type="ECO:0000313" key="2">
    <source>
        <dbReference type="EMBL" id="MFC5461530.1"/>
    </source>
</evidence>
<name>A0ABW0L7R8_9BURK</name>
<organism evidence="2 3">
    <name type="scientific">Massilia niabensis</name>
    <dbReference type="NCBI Taxonomy" id="544910"/>
    <lineage>
        <taxon>Bacteria</taxon>
        <taxon>Pseudomonadati</taxon>
        <taxon>Pseudomonadota</taxon>
        <taxon>Betaproteobacteria</taxon>
        <taxon>Burkholderiales</taxon>
        <taxon>Oxalobacteraceae</taxon>
        <taxon>Telluria group</taxon>
        <taxon>Massilia</taxon>
    </lineage>
</organism>
<proteinExistence type="predicted"/>
<evidence type="ECO:0000256" key="1">
    <source>
        <dbReference type="SAM" id="SignalP"/>
    </source>
</evidence>
<feature type="signal peptide" evidence="1">
    <location>
        <begin position="1"/>
        <end position="19"/>
    </location>
</feature>
<evidence type="ECO:0000313" key="3">
    <source>
        <dbReference type="Proteomes" id="UP001596050"/>
    </source>
</evidence>
<sequence length="245" mass="27843">MIRSFLGPACLLGTFLLSACEKQTVDVNLHGVNYTGDTFSYWVMDPTNPERGSGGELIDPFGAGGTLCCATLPRKWQPGIKLTIRTTHWLKERPDGSLPEVKKEHVVEVPKYVDGKPGELWVLRNADESVSVVSSDLQPDHVQWPGKVKGWPVASLEYRRERWELFRKHEEGGVRLFLSALAELAEDPEKHTKEEWAHTKKYNPSELIGFSGHGDPKYRDFLRKQHEEGLERSRKLLKNVMDARP</sequence>
<protein>
    <submittedName>
        <fullName evidence="2">DUF3304 domain-containing protein</fullName>
    </submittedName>
</protein>
<comment type="caution">
    <text evidence="2">The sequence shown here is derived from an EMBL/GenBank/DDBJ whole genome shotgun (WGS) entry which is preliminary data.</text>
</comment>
<accession>A0ABW0L7R8</accession>
<keyword evidence="1" id="KW-0732">Signal</keyword>
<dbReference type="InterPro" id="IPR021733">
    <property type="entry name" value="DUF3304"/>
</dbReference>
<gene>
    <name evidence="2" type="ORF">ACFPN5_17105</name>
</gene>